<dbReference type="Pfam" id="PF01590">
    <property type="entry name" value="GAF"/>
    <property type="match status" value="1"/>
</dbReference>
<dbReference type="PANTHER" id="PTHR33744:SF1">
    <property type="entry name" value="DNA-BINDING TRANSCRIPTIONAL ACTIVATOR ADER"/>
    <property type="match status" value="1"/>
</dbReference>
<dbReference type="Gene3D" id="1.10.10.2840">
    <property type="entry name" value="PucR C-terminal helix-turn-helix domain"/>
    <property type="match status" value="1"/>
</dbReference>
<sequence>MDAHDDSAMALLRLLAEGAPASELGAVEDPGGEARELALRVRAAFDSRRRREAELTALVETARDLASLRDPSGILEAIVRRARALIGTDVSYLTLYDPEAGDTFMRATDGSVSVEFQTVRLSLGDGLGGLVASTHKPYWSADYLHDSRFQHTGTIDSAVGDEGLVSICGTPLTVEDEFVGVLFAANRSPRPFSPDQVALLGSLAALAAVSIVQTRTADEVRRHTAGVERAAAAHDRFAELVLAGGGFDDVTKALGDLLGGWVVLLDSEGECLSTHGDAPTDDPRAGALADSPVVRMTQASGRLAHDETGDRWAIGVKAPQTPLGVLVLGGVGNLDDADRRTVERASVVTALVLLFERTAAEAEQRVRTDLVADLVSGRGDPQTLAGRARGEGVDPTVPHAVLVADADDQVPRRTLLLAAHAAAGPGSVVGEHDGRVVALIPSGDPHQAAGELARRLGRLGRVSVGAAGPVGLAEDVPAVWAEAVRTVSALGSLGLAGTGASSAHLGFAGLVVGSAPDVDGYVSAHLGPLLDYDAKRGSELVKTLQAYFDAGGSPRHAATQLHVHVNTVSQRLERISALLGPHWQQPDPALELQLALRLRRLSAGGSPATSPPRRL</sequence>
<evidence type="ECO:0000259" key="2">
    <source>
        <dbReference type="SMART" id="SM00065"/>
    </source>
</evidence>
<evidence type="ECO:0000256" key="1">
    <source>
        <dbReference type="ARBA" id="ARBA00006754"/>
    </source>
</evidence>
<dbReference type="SUPFAM" id="SSF55781">
    <property type="entry name" value="GAF domain-like"/>
    <property type="match status" value="1"/>
</dbReference>
<dbReference type="InterPro" id="IPR051448">
    <property type="entry name" value="CdaR-like_regulators"/>
</dbReference>
<proteinExistence type="inferred from homology"/>
<dbReference type="AlphaFoldDB" id="A0AAU7JT71"/>
<dbReference type="EMBL" id="CP157483">
    <property type="protein sequence ID" value="XBO43089.1"/>
    <property type="molecule type" value="Genomic_DNA"/>
</dbReference>
<dbReference type="Gene3D" id="3.30.450.40">
    <property type="match status" value="1"/>
</dbReference>
<dbReference type="InterPro" id="IPR025736">
    <property type="entry name" value="PucR_C-HTH_dom"/>
</dbReference>
<dbReference type="Pfam" id="PF13556">
    <property type="entry name" value="HTH_30"/>
    <property type="match status" value="1"/>
</dbReference>
<reference evidence="3" key="1">
    <citation type="submission" date="2024-05" db="EMBL/GenBank/DDBJ databases">
        <authorList>
            <person name="Kim S."/>
            <person name="Heo J."/>
            <person name="Choi H."/>
            <person name="Choi Y."/>
            <person name="Kwon S.-W."/>
            <person name="Kim Y."/>
        </authorList>
    </citation>
    <scope>NUCLEOTIDE SEQUENCE</scope>
    <source>
        <strain evidence="3">KACC 23699</strain>
    </source>
</reference>
<feature type="domain" description="GAF" evidence="2">
    <location>
        <begin position="70"/>
        <end position="221"/>
    </location>
</feature>
<name>A0AAU7JT71_9MICO</name>
<comment type="similarity">
    <text evidence="1">Belongs to the CdaR family.</text>
</comment>
<evidence type="ECO:0000313" key="3">
    <source>
        <dbReference type="EMBL" id="XBO43089.1"/>
    </source>
</evidence>
<protein>
    <submittedName>
        <fullName evidence="3">Helix-turn-helix domain-containing protein</fullName>
    </submittedName>
</protein>
<gene>
    <name evidence="3" type="ORF">ABEG17_16185</name>
</gene>
<dbReference type="InterPro" id="IPR029016">
    <property type="entry name" value="GAF-like_dom_sf"/>
</dbReference>
<accession>A0AAU7JT71</accession>
<dbReference type="RefSeq" id="WP_406830517.1">
    <property type="nucleotide sequence ID" value="NZ_CP157483.1"/>
</dbReference>
<organism evidence="3">
    <name type="scientific">Pedococcus sp. KACC 23699</name>
    <dbReference type="NCBI Taxonomy" id="3149228"/>
    <lineage>
        <taxon>Bacteria</taxon>
        <taxon>Bacillati</taxon>
        <taxon>Actinomycetota</taxon>
        <taxon>Actinomycetes</taxon>
        <taxon>Micrococcales</taxon>
        <taxon>Intrasporangiaceae</taxon>
        <taxon>Pedococcus</taxon>
    </lineage>
</organism>
<dbReference type="InterPro" id="IPR041522">
    <property type="entry name" value="CdaR_GGDEF"/>
</dbReference>
<dbReference type="InterPro" id="IPR042070">
    <property type="entry name" value="PucR_C-HTH_sf"/>
</dbReference>
<dbReference type="SMART" id="SM00065">
    <property type="entry name" value="GAF"/>
    <property type="match status" value="1"/>
</dbReference>
<dbReference type="Pfam" id="PF17853">
    <property type="entry name" value="GGDEF_2"/>
    <property type="match status" value="1"/>
</dbReference>
<dbReference type="InterPro" id="IPR003018">
    <property type="entry name" value="GAF"/>
</dbReference>
<dbReference type="PANTHER" id="PTHR33744">
    <property type="entry name" value="CARBOHYDRATE DIACID REGULATOR"/>
    <property type="match status" value="1"/>
</dbReference>